<evidence type="ECO:0000313" key="3">
    <source>
        <dbReference type="Proteomes" id="UP001046870"/>
    </source>
</evidence>
<proteinExistence type="predicted"/>
<dbReference type="EMBL" id="JAFDVH010000008">
    <property type="protein sequence ID" value="KAG7472401.1"/>
    <property type="molecule type" value="Genomic_DNA"/>
</dbReference>
<comment type="caution">
    <text evidence="2">The sequence shown here is derived from an EMBL/GenBank/DDBJ whole genome shotgun (WGS) entry which is preliminary data.</text>
</comment>
<dbReference type="AlphaFoldDB" id="A0A9D3PZD8"/>
<gene>
    <name evidence="2" type="ORF">MATL_G00108440</name>
</gene>
<sequence length="72" mass="7518">MRPSLLLSPPPLFLSLALRTPAVPDELRRTAAARAAPWTVPFPRAGAGSHGSLSAAPSLGRTCSLGTENKRV</sequence>
<accession>A0A9D3PZD8</accession>
<evidence type="ECO:0000313" key="2">
    <source>
        <dbReference type="EMBL" id="KAG7472401.1"/>
    </source>
</evidence>
<name>A0A9D3PZD8_MEGAT</name>
<evidence type="ECO:0000256" key="1">
    <source>
        <dbReference type="SAM" id="MobiDB-lite"/>
    </source>
</evidence>
<organism evidence="2 3">
    <name type="scientific">Megalops atlanticus</name>
    <name type="common">Tarpon</name>
    <name type="synonym">Clupea gigantea</name>
    <dbReference type="NCBI Taxonomy" id="7932"/>
    <lineage>
        <taxon>Eukaryota</taxon>
        <taxon>Metazoa</taxon>
        <taxon>Chordata</taxon>
        <taxon>Craniata</taxon>
        <taxon>Vertebrata</taxon>
        <taxon>Euteleostomi</taxon>
        <taxon>Actinopterygii</taxon>
        <taxon>Neopterygii</taxon>
        <taxon>Teleostei</taxon>
        <taxon>Elopiformes</taxon>
        <taxon>Megalopidae</taxon>
        <taxon>Megalops</taxon>
    </lineage>
</organism>
<dbReference type="Proteomes" id="UP001046870">
    <property type="component" value="Chromosome 8"/>
</dbReference>
<protein>
    <submittedName>
        <fullName evidence="2">Uncharacterized protein</fullName>
    </submittedName>
</protein>
<keyword evidence="3" id="KW-1185">Reference proteome</keyword>
<feature type="compositionally biased region" description="Low complexity" evidence="1">
    <location>
        <begin position="47"/>
        <end position="60"/>
    </location>
</feature>
<feature type="region of interest" description="Disordered" evidence="1">
    <location>
        <begin position="47"/>
        <end position="72"/>
    </location>
</feature>
<reference evidence="2" key="1">
    <citation type="submission" date="2021-01" db="EMBL/GenBank/DDBJ databases">
        <authorList>
            <person name="Zahm M."/>
            <person name="Roques C."/>
            <person name="Cabau C."/>
            <person name="Klopp C."/>
            <person name="Donnadieu C."/>
            <person name="Jouanno E."/>
            <person name="Lampietro C."/>
            <person name="Louis A."/>
            <person name="Herpin A."/>
            <person name="Echchiki A."/>
            <person name="Berthelot C."/>
            <person name="Parey E."/>
            <person name="Roest-Crollius H."/>
            <person name="Braasch I."/>
            <person name="Postlethwait J."/>
            <person name="Bobe J."/>
            <person name="Montfort J."/>
            <person name="Bouchez O."/>
            <person name="Begum T."/>
            <person name="Mejri S."/>
            <person name="Adams A."/>
            <person name="Chen W.-J."/>
            <person name="Guiguen Y."/>
        </authorList>
    </citation>
    <scope>NUCLEOTIDE SEQUENCE</scope>
    <source>
        <strain evidence="2">YG-15Mar2019-1</strain>
        <tissue evidence="2">Brain</tissue>
    </source>
</reference>